<dbReference type="AlphaFoldDB" id="A0A445JGB1"/>
<keyword evidence="3" id="KW-1185">Reference proteome</keyword>
<organism evidence="2 3">
    <name type="scientific">Glycine soja</name>
    <name type="common">Wild soybean</name>
    <dbReference type="NCBI Taxonomy" id="3848"/>
    <lineage>
        <taxon>Eukaryota</taxon>
        <taxon>Viridiplantae</taxon>
        <taxon>Streptophyta</taxon>
        <taxon>Embryophyta</taxon>
        <taxon>Tracheophyta</taxon>
        <taxon>Spermatophyta</taxon>
        <taxon>Magnoliopsida</taxon>
        <taxon>eudicotyledons</taxon>
        <taxon>Gunneridae</taxon>
        <taxon>Pentapetalae</taxon>
        <taxon>rosids</taxon>
        <taxon>fabids</taxon>
        <taxon>Fabales</taxon>
        <taxon>Fabaceae</taxon>
        <taxon>Papilionoideae</taxon>
        <taxon>50 kb inversion clade</taxon>
        <taxon>NPAAA clade</taxon>
        <taxon>indigoferoid/millettioid clade</taxon>
        <taxon>Phaseoleae</taxon>
        <taxon>Glycine</taxon>
        <taxon>Glycine subgen. Soja</taxon>
    </lineage>
</organism>
<evidence type="ECO:0000313" key="2">
    <source>
        <dbReference type="EMBL" id="RZB97502.1"/>
    </source>
</evidence>
<keyword evidence="1" id="KW-0812">Transmembrane</keyword>
<feature type="transmembrane region" description="Helical" evidence="1">
    <location>
        <begin position="34"/>
        <end position="56"/>
    </location>
</feature>
<sequence length="69" mass="8296">MFQQCWNLLVSLWIFLPSYILLFCNTLVIEKLKLFLLISTIAILIYFYALILFYCLGQYQLPHKNSFRV</sequence>
<protein>
    <submittedName>
        <fullName evidence="2">Uncharacterized protein</fullName>
    </submittedName>
</protein>
<reference evidence="2 3" key="1">
    <citation type="submission" date="2018-09" db="EMBL/GenBank/DDBJ databases">
        <title>A high-quality reference genome of wild soybean provides a powerful tool to mine soybean genomes.</title>
        <authorList>
            <person name="Xie M."/>
            <person name="Chung C.Y.L."/>
            <person name="Li M.-W."/>
            <person name="Wong F.-L."/>
            <person name="Chan T.-F."/>
            <person name="Lam H.-M."/>
        </authorList>
    </citation>
    <scope>NUCLEOTIDE SEQUENCE [LARGE SCALE GENOMIC DNA]</scope>
    <source>
        <strain evidence="3">cv. W05</strain>
        <tissue evidence="2">Hypocotyl of etiolated seedlings</tissue>
    </source>
</reference>
<evidence type="ECO:0000256" key="1">
    <source>
        <dbReference type="SAM" id="Phobius"/>
    </source>
</evidence>
<keyword evidence="1" id="KW-0472">Membrane</keyword>
<feature type="transmembrane region" description="Helical" evidence="1">
    <location>
        <begin position="7"/>
        <end position="28"/>
    </location>
</feature>
<dbReference type="Proteomes" id="UP000289340">
    <property type="component" value="Chromosome 8"/>
</dbReference>
<accession>A0A445JGB1</accession>
<name>A0A445JGB1_GLYSO</name>
<evidence type="ECO:0000313" key="3">
    <source>
        <dbReference type="Proteomes" id="UP000289340"/>
    </source>
</evidence>
<comment type="caution">
    <text evidence="2">The sequence shown here is derived from an EMBL/GenBank/DDBJ whole genome shotgun (WGS) entry which is preliminary data.</text>
</comment>
<keyword evidence="1" id="KW-1133">Transmembrane helix</keyword>
<proteinExistence type="predicted"/>
<dbReference type="EMBL" id="QZWG01000008">
    <property type="protein sequence ID" value="RZB97502.1"/>
    <property type="molecule type" value="Genomic_DNA"/>
</dbReference>
<gene>
    <name evidence="2" type="ORF">D0Y65_020905</name>
</gene>